<feature type="region of interest" description="Disordered" evidence="3">
    <location>
        <begin position="346"/>
        <end position="368"/>
    </location>
</feature>
<dbReference type="Gene3D" id="2.120.10.30">
    <property type="entry name" value="TolB, C-terminal domain"/>
    <property type="match status" value="1"/>
</dbReference>
<evidence type="ECO:0000256" key="1">
    <source>
        <dbReference type="ARBA" id="ARBA00022737"/>
    </source>
</evidence>
<dbReference type="InterPro" id="IPR001258">
    <property type="entry name" value="NHL_repeat"/>
</dbReference>
<evidence type="ECO:0000313" key="4">
    <source>
        <dbReference type="EMBL" id="GAA5187289.1"/>
    </source>
</evidence>
<evidence type="ECO:0008006" key="6">
    <source>
        <dbReference type="Google" id="ProtNLM"/>
    </source>
</evidence>
<feature type="repeat" description="NHL" evidence="2">
    <location>
        <begin position="1053"/>
        <end position="1092"/>
    </location>
</feature>
<feature type="compositionally biased region" description="Low complexity" evidence="3">
    <location>
        <begin position="355"/>
        <end position="368"/>
    </location>
</feature>
<reference evidence="5" key="1">
    <citation type="journal article" date="2019" name="Int. J. Syst. Evol. Microbiol.">
        <title>The Global Catalogue of Microorganisms (GCM) 10K type strain sequencing project: providing services to taxonomists for standard genome sequencing and annotation.</title>
        <authorList>
            <consortium name="The Broad Institute Genomics Platform"/>
            <consortium name="The Broad Institute Genome Sequencing Center for Infectious Disease"/>
            <person name="Wu L."/>
            <person name="Ma J."/>
        </authorList>
    </citation>
    <scope>NUCLEOTIDE SEQUENCE [LARGE SCALE GENOMIC DNA]</scope>
    <source>
        <strain evidence="5">JCM 18304</strain>
    </source>
</reference>
<dbReference type="Proteomes" id="UP001501570">
    <property type="component" value="Unassembled WGS sequence"/>
</dbReference>
<accession>A0ABP9RW07</accession>
<keyword evidence="5" id="KW-1185">Reference proteome</keyword>
<gene>
    <name evidence="4" type="ORF">GCM10023322_35340</name>
</gene>
<evidence type="ECO:0000256" key="3">
    <source>
        <dbReference type="SAM" id="MobiDB-lite"/>
    </source>
</evidence>
<dbReference type="SUPFAM" id="SSF101898">
    <property type="entry name" value="NHL repeat"/>
    <property type="match status" value="1"/>
</dbReference>
<evidence type="ECO:0000256" key="2">
    <source>
        <dbReference type="PROSITE-ProRule" id="PRU00504"/>
    </source>
</evidence>
<dbReference type="RefSeq" id="WP_345630867.1">
    <property type="nucleotide sequence ID" value="NZ_BAABJQ010000009.1"/>
</dbReference>
<evidence type="ECO:0000313" key="5">
    <source>
        <dbReference type="Proteomes" id="UP001501570"/>
    </source>
</evidence>
<dbReference type="EMBL" id="BAABJQ010000009">
    <property type="protein sequence ID" value="GAA5187289.1"/>
    <property type="molecule type" value="Genomic_DNA"/>
</dbReference>
<dbReference type="InterPro" id="IPR011042">
    <property type="entry name" value="6-blade_b-propeller_TolB-like"/>
</dbReference>
<proteinExistence type="predicted"/>
<organism evidence="4 5">
    <name type="scientific">Rugosimonospora acidiphila</name>
    <dbReference type="NCBI Taxonomy" id="556531"/>
    <lineage>
        <taxon>Bacteria</taxon>
        <taxon>Bacillati</taxon>
        <taxon>Actinomycetota</taxon>
        <taxon>Actinomycetes</taxon>
        <taxon>Micromonosporales</taxon>
        <taxon>Micromonosporaceae</taxon>
        <taxon>Rugosimonospora</taxon>
    </lineage>
</organism>
<comment type="caution">
    <text evidence="4">The sequence shown here is derived from an EMBL/GenBank/DDBJ whole genome shotgun (WGS) entry which is preliminary data.</text>
</comment>
<protein>
    <recommendedName>
        <fullName evidence="6">NHL repeat-containing protein</fullName>
    </recommendedName>
</protein>
<sequence length="1207" mass="131167">MPAEQTMPGTHRTTRPTERRTLHFDLSHLPADDDYQLQAALRTYQVHAHSAESRRDARRELGFLAAVPDHRLTHYADTELPSDAVALLQVTTRPRDDQPERLAMLGIHVPRHAYRHEQERRAARRVPGDPVMHPKLARLDVTPERYRALTGEDPAPYPKDIDSYRDASDAAVALLFHHREILNLSTAEHGAAYLIQQYCENNPGLSDIAVTIFLLGNDWTHPEPVLDQDGHQMHDEHGNLLWTPQIHPDVDRALAGPLQWAIRRIMDDSALKGSHWTVQHAVTTNDYNARVDGEDQRVADASGQVRIDLPRRPTGRDAQRSVDDRAAGADEVAWTVDNLSSTNGLSINPRVSYEPAPTTASWSASGAWAQPSSDSGDWPYASKLLAGEVYLKVISATHPDGVRIQLVPGAPSPSDETVPFTADLRPIGGSSRATLTLNALRDTLAYQLTLRGDWLRAEWVAASFCDASDTDLFSIPVVSSAGYATVTIECTNHWLRHLSLHVQFAGADGRVLTPANWDEQLPEAIRGIFQPDPTKKYLDLIPPVDTLFGVKLPARPTTVRIPVPDDASEIRLLYGGLGTGTYDPAVCGIGIATTVVCELALPVILLVAGQAITDSRPVQALLADKDLLFGVCAIAGFLVTAGVATDIAVRGDVQPALLALGKSLGPLLLKTGLNKFIAMKFAAGTAARAIPGVNLAFQIFNGVVTAAQLLQTTIDVLQSPFVYRTRVSRTVDLAVTLRPDPRTHQFPPASAGGQWRLMVLYDNDATFGVCTTKLPPTVRSEPIEVTLYACPAAGRLKVMAMFYTPEGWQAGQGQSGWVRAVAGRVTVPDVTIDTNEVPLSAQSGYRHLQKLACVDNTHRWVASAAPTDTPATRQRWVDQGKQVINWSELTLAQRPAQLATVYQARGLPDAPGGEARYTVRNLSVLDKPDRKYAVTKQTFGAPAGAVYELISPDDGTGRNFVVDPGAGTFDPVRNPAGGNHLRMVSLSSAGGPPELPTGTGPSWGRFTLHNDRYVVHPKGYIVGINYAASKMEILQLPDGPVDDPHAPFATMSSGVGFRDGLMNGPRALGCTMDGRVLVLETGNNRIQAFAVDGTPVSCFGPADAPQVWMPLRDPEGDHYLDLAVEPKGYIYVLGHSGDGSEASTYFLDVYEPDGGWLFRTTGMVAAKIAVDELRSLYTLNYEVILGPDARPEPSVSMWLPRPPAVRH</sequence>
<keyword evidence="1" id="KW-0677">Repeat</keyword>
<dbReference type="PROSITE" id="PS51125">
    <property type="entry name" value="NHL"/>
    <property type="match status" value="1"/>
</dbReference>
<name>A0ABP9RW07_9ACTN</name>